<feature type="non-terminal residue" evidence="1">
    <location>
        <position position="1"/>
    </location>
</feature>
<proteinExistence type="predicted"/>
<dbReference type="EMBL" id="CAJVPZ010009366">
    <property type="protein sequence ID" value="CAG8608349.1"/>
    <property type="molecule type" value="Genomic_DNA"/>
</dbReference>
<organism evidence="1 2">
    <name type="scientific">Racocetra fulgida</name>
    <dbReference type="NCBI Taxonomy" id="60492"/>
    <lineage>
        <taxon>Eukaryota</taxon>
        <taxon>Fungi</taxon>
        <taxon>Fungi incertae sedis</taxon>
        <taxon>Mucoromycota</taxon>
        <taxon>Glomeromycotina</taxon>
        <taxon>Glomeromycetes</taxon>
        <taxon>Diversisporales</taxon>
        <taxon>Gigasporaceae</taxon>
        <taxon>Racocetra</taxon>
    </lineage>
</organism>
<gene>
    <name evidence="1" type="ORF">RFULGI_LOCUS6878</name>
</gene>
<accession>A0A9N9CLT2</accession>
<name>A0A9N9CLT2_9GLOM</name>
<evidence type="ECO:0000313" key="2">
    <source>
        <dbReference type="Proteomes" id="UP000789396"/>
    </source>
</evidence>
<reference evidence="1" key="1">
    <citation type="submission" date="2021-06" db="EMBL/GenBank/DDBJ databases">
        <authorList>
            <person name="Kallberg Y."/>
            <person name="Tangrot J."/>
            <person name="Rosling A."/>
        </authorList>
    </citation>
    <scope>NUCLEOTIDE SEQUENCE</scope>
    <source>
        <strain evidence="1">IN212</strain>
    </source>
</reference>
<sequence length="88" mass="10424">SYFGTLSVILFKILVDKRKVKIADKRKEKIADKLSEEIENLYEVLALPEEEPSLTEVEENIEKLQKDNNTRIERDIKELKEFMNELKN</sequence>
<keyword evidence="2" id="KW-1185">Reference proteome</keyword>
<dbReference type="Proteomes" id="UP000789396">
    <property type="component" value="Unassembled WGS sequence"/>
</dbReference>
<evidence type="ECO:0000313" key="1">
    <source>
        <dbReference type="EMBL" id="CAG8608349.1"/>
    </source>
</evidence>
<dbReference type="AlphaFoldDB" id="A0A9N9CLT2"/>
<protein>
    <submittedName>
        <fullName evidence="1">12511_t:CDS:1</fullName>
    </submittedName>
</protein>
<comment type="caution">
    <text evidence="1">The sequence shown here is derived from an EMBL/GenBank/DDBJ whole genome shotgun (WGS) entry which is preliminary data.</text>
</comment>